<name>A0A6A4HCC0_9AGAR</name>
<dbReference type="Gene3D" id="2.130.10.10">
    <property type="entry name" value="YVTN repeat-like/Quinoprotein amine dehydrogenase"/>
    <property type="match status" value="1"/>
</dbReference>
<proteinExistence type="predicted"/>
<dbReference type="Proteomes" id="UP000799118">
    <property type="component" value="Unassembled WGS sequence"/>
</dbReference>
<dbReference type="OrthoDB" id="128867at2759"/>
<organism evidence="1 2">
    <name type="scientific">Gymnopus androsaceus JB14</name>
    <dbReference type="NCBI Taxonomy" id="1447944"/>
    <lineage>
        <taxon>Eukaryota</taxon>
        <taxon>Fungi</taxon>
        <taxon>Dikarya</taxon>
        <taxon>Basidiomycota</taxon>
        <taxon>Agaricomycotina</taxon>
        <taxon>Agaricomycetes</taxon>
        <taxon>Agaricomycetidae</taxon>
        <taxon>Agaricales</taxon>
        <taxon>Marasmiineae</taxon>
        <taxon>Omphalotaceae</taxon>
        <taxon>Gymnopus</taxon>
    </lineage>
</organism>
<reference evidence="1" key="1">
    <citation type="journal article" date="2019" name="Environ. Microbiol.">
        <title>Fungal ecological strategies reflected in gene transcription - a case study of two litter decomposers.</title>
        <authorList>
            <person name="Barbi F."/>
            <person name="Kohler A."/>
            <person name="Barry K."/>
            <person name="Baskaran P."/>
            <person name="Daum C."/>
            <person name="Fauchery L."/>
            <person name="Ihrmark K."/>
            <person name="Kuo A."/>
            <person name="LaButti K."/>
            <person name="Lipzen A."/>
            <person name="Morin E."/>
            <person name="Grigoriev I.V."/>
            <person name="Henrissat B."/>
            <person name="Lindahl B."/>
            <person name="Martin F."/>
        </authorList>
    </citation>
    <scope>NUCLEOTIDE SEQUENCE</scope>
    <source>
        <strain evidence="1">JB14</strain>
    </source>
</reference>
<dbReference type="InterPro" id="IPR036322">
    <property type="entry name" value="WD40_repeat_dom_sf"/>
</dbReference>
<sequence>MTFLGLSTAEQWYLCSGTRRVYVYTGTRNAVLCLKLVKDSQLLVSQMNGELCTYDTRFPVEGTSTRTFNGHLNSVTQKLGVCVDPAEDFAFRCRRALVASEGGRNTYWESATH</sequence>
<evidence type="ECO:0000313" key="2">
    <source>
        <dbReference type="Proteomes" id="UP000799118"/>
    </source>
</evidence>
<keyword evidence="2" id="KW-1185">Reference proteome</keyword>
<protein>
    <submittedName>
        <fullName evidence="1">Uncharacterized protein</fullName>
    </submittedName>
</protein>
<dbReference type="AlphaFoldDB" id="A0A6A4HCC0"/>
<accession>A0A6A4HCC0</accession>
<dbReference type="InterPro" id="IPR015943">
    <property type="entry name" value="WD40/YVTN_repeat-like_dom_sf"/>
</dbReference>
<dbReference type="EMBL" id="ML769541">
    <property type="protein sequence ID" value="KAE9394887.1"/>
    <property type="molecule type" value="Genomic_DNA"/>
</dbReference>
<dbReference type="SUPFAM" id="SSF50978">
    <property type="entry name" value="WD40 repeat-like"/>
    <property type="match status" value="1"/>
</dbReference>
<gene>
    <name evidence="1" type="ORF">BT96DRAFT_942824</name>
</gene>
<evidence type="ECO:0000313" key="1">
    <source>
        <dbReference type="EMBL" id="KAE9394887.1"/>
    </source>
</evidence>